<dbReference type="InterPro" id="IPR051052">
    <property type="entry name" value="Diverse_substrate_MTase"/>
</dbReference>
<reference evidence="2" key="2">
    <citation type="submission" date="2025-09" db="UniProtKB">
        <authorList>
            <consortium name="Ensembl"/>
        </authorList>
    </citation>
    <scope>IDENTIFICATION</scope>
</reference>
<dbReference type="InterPro" id="IPR013216">
    <property type="entry name" value="Methyltransf_11"/>
</dbReference>
<organism evidence="2 3">
    <name type="scientific">Fundulus heteroclitus</name>
    <name type="common">Killifish</name>
    <name type="synonym">Mummichog</name>
    <dbReference type="NCBI Taxonomy" id="8078"/>
    <lineage>
        <taxon>Eukaryota</taxon>
        <taxon>Metazoa</taxon>
        <taxon>Chordata</taxon>
        <taxon>Craniata</taxon>
        <taxon>Vertebrata</taxon>
        <taxon>Euteleostomi</taxon>
        <taxon>Actinopterygii</taxon>
        <taxon>Neopterygii</taxon>
        <taxon>Teleostei</taxon>
        <taxon>Neoteleostei</taxon>
        <taxon>Acanthomorphata</taxon>
        <taxon>Ovalentaria</taxon>
        <taxon>Atherinomorphae</taxon>
        <taxon>Cyprinodontiformes</taxon>
        <taxon>Fundulidae</taxon>
        <taxon>Fundulus</taxon>
    </lineage>
</organism>
<sequence length="156" mass="17211">MAVRLLEGKDHATIYLYMEKNEFKLAVDVGCGPGQRRVHLAPCFTNVVGTDVSKAMVERAFVETIYLHCPAEELPFASGEVELLTAMMAAHWFDRPRVLQEANRVLRPGGCLPGSLTSLFIIATLTSSVIMKNCLNVSVNTVKVLDFNQKIQASLD</sequence>
<dbReference type="PANTHER" id="PTHR44942">
    <property type="entry name" value="METHYLTRANSF_11 DOMAIN-CONTAINING PROTEIN"/>
    <property type="match status" value="1"/>
</dbReference>
<dbReference type="InterPro" id="IPR029063">
    <property type="entry name" value="SAM-dependent_MTases_sf"/>
</dbReference>
<dbReference type="STRING" id="8078.ENSFHEP00000025825"/>
<accession>A0A3Q2U7D8</accession>
<proteinExistence type="predicted"/>
<dbReference type="Proteomes" id="UP000265000">
    <property type="component" value="Unplaced"/>
</dbReference>
<keyword evidence="3" id="KW-1185">Reference proteome</keyword>
<protein>
    <recommendedName>
        <fullName evidence="1">Methyltransferase type 11 domain-containing protein</fullName>
    </recommendedName>
</protein>
<dbReference type="Pfam" id="PF08241">
    <property type="entry name" value="Methyltransf_11"/>
    <property type="match status" value="1"/>
</dbReference>
<dbReference type="Gene3D" id="3.40.50.150">
    <property type="entry name" value="Vaccinia Virus protein VP39"/>
    <property type="match status" value="1"/>
</dbReference>
<dbReference type="AlphaFoldDB" id="A0A3Q2U7D8"/>
<dbReference type="SUPFAM" id="SSF53335">
    <property type="entry name" value="S-adenosyl-L-methionine-dependent methyltransferases"/>
    <property type="match status" value="1"/>
</dbReference>
<reference evidence="2" key="1">
    <citation type="submission" date="2025-08" db="UniProtKB">
        <authorList>
            <consortium name="Ensembl"/>
        </authorList>
    </citation>
    <scope>IDENTIFICATION</scope>
</reference>
<evidence type="ECO:0000313" key="2">
    <source>
        <dbReference type="Ensembl" id="ENSFHEP00000025825.1"/>
    </source>
</evidence>
<feature type="domain" description="Methyltransferase type 11" evidence="1">
    <location>
        <begin position="27"/>
        <end position="112"/>
    </location>
</feature>
<dbReference type="CDD" id="cd02440">
    <property type="entry name" value="AdoMet_MTases"/>
    <property type="match status" value="1"/>
</dbReference>
<dbReference type="GO" id="GO:0008757">
    <property type="term" value="F:S-adenosylmethionine-dependent methyltransferase activity"/>
    <property type="evidence" value="ECO:0007669"/>
    <property type="project" value="InterPro"/>
</dbReference>
<dbReference type="Ensembl" id="ENSFHET00000004248.1">
    <property type="protein sequence ID" value="ENSFHEP00000025825.1"/>
    <property type="gene ID" value="ENSFHEG00000008274.1"/>
</dbReference>
<name>A0A3Q2U7D8_FUNHE</name>
<dbReference type="PANTHER" id="PTHR44942:SF9">
    <property type="entry name" value="NOVEL PROTEIN-RELATED"/>
    <property type="match status" value="1"/>
</dbReference>
<dbReference type="GeneTree" id="ENSGT00940000165586"/>
<evidence type="ECO:0000259" key="1">
    <source>
        <dbReference type="Pfam" id="PF08241"/>
    </source>
</evidence>
<evidence type="ECO:0000313" key="3">
    <source>
        <dbReference type="Proteomes" id="UP000265000"/>
    </source>
</evidence>